<evidence type="ECO:0000313" key="4">
    <source>
        <dbReference type="Proteomes" id="UP000775213"/>
    </source>
</evidence>
<accession>A0AAV7FT34</accession>
<keyword evidence="4" id="KW-1185">Reference proteome</keyword>
<dbReference type="Proteomes" id="UP000775213">
    <property type="component" value="Unassembled WGS sequence"/>
</dbReference>
<dbReference type="GO" id="GO:0017004">
    <property type="term" value="P:cytochrome complex assembly"/>
    <property type="evidence" value="ECO:0007669"/>
    <property type="project" value="InterPro"/>
</dbReference>
<feature type="region of interest" description="Disordered" evidence="1">
    <location>
        <begin position="123"/>
        <end position="150"/>
    </location>
</feature>
<feature type="compositionally biased region" description="Basic residues" evidence="1">
    <location>
        <begin position="125"/>
        <end position="134"/>
    </location>
</feature>
<gene>
    <name evidence="3" type="ORF">IEQ34_024582</name>
</gene>
<dbReference type="PANTHER" id="PTHR36010:SF1">
    <property type="entry name" value="CYTOCHROME C BIOGENESIS CCMF C-TERMINAL-LIKE MITOCHONDRIAL PROTEIN-RELATED"/>
    <property type="match status" value="1"/>
</dbReference>
<sequence>MVQLLNFFFFITSMVVPRGTAAPVLFQLFVSRDVPTGAPSSNGTLIPILIPEFPFLVYLHSRKFIRSMDRAKSGVLVRASRPILFTDIIGRSSSARNALFQSFCGLSCLQFFRTIFSLPRDRSAKRERRRKRQTLRPNGNEQRRNDKMRCPGYPYIERERRVEGFGPVAFPVPPSSSGACLGGVPPEIGLEALALPTSRLLMAVGHDYYKKVKIHLPISHVGVCIFLLGVLLSCDPVADVRPVAHASYFFRAGGSSGLTAPQLSPVFGPSCMRQKLVPRTVRRPSLTPAVMVRLRSTNTNKIQFTQRLPLGPELHMGKERCCLRGLDHLHGPTFHSICGNFLLSKPSPTSDRFMFEHDESLRADLLPILSPASYENGKLEHFLHRWMKNNEHKNFWFTMSQKKDTFFPFEKRRARLKWLYIQIYLRIYMLRLELEVPELAAGFLLASSGGSRSLLRQLQKDKLHWNRESSMEFLIA</sequence>
<evidence type="ECO:0000256" key="2">
    <source>
        <dbReference type="SAM" id="SignalP"/>
    </source>
</evidence>
<dbReference type="AlphaFoldDB" id="A0AAV7FT34"/>
<keyword evidence="2" id="KW-0732">Signal</keyword>
<evidence type="ECO:0008006" key="5">
    <source>
        <dbReference type="Google" id="ProtNLM"/>
    </source>
</evidence>
<name>A0AAV7FT34_DENCH</name>
<feature type="signal peptide" evidence="2">
    <location>
        <begin position="1"/>
        <end position="21"/>
    </location>
</feature>
<evidence type="ECO:0000256" key="1">
    <source>
        <dbReference type="SAM" id="MobiDB-lite"/>
    </source>
</evidence>
<reference evidence="3 4" key="1">
    <citation type="journal article" date="2021" name="Hortic Res">
        <title>Chromosome-scale assembly of the Dendrobium chrysotoxum genome enhances the understanding of orchid evolution.</title>
        <authorList>
            <person name="Zhang Y."/>
            <person name="Zhang G.Q."/>
            <person name="Zhang D."/>
            <person name="Liu X.D."/>
            <person name="Xu X.Y."/>
            <person name="Sun W.H."/>
            <person name="Yu X."/>
            <person name="Zhu X."/>
            <person name="Wang Z.W."/>
            <person name="Zhao X."/>
            <person name="Zhong W.Y."/>
            <person name="Chen H."/>
            <person name="Yin W.L."/>
            <person name="Huang T."/>
            <person name="Niu S.C."/>
            <person name="Liu Z.J."/>
        </authorList>
    </citation>
    <scope>NUCLEOTIDE SEQUENCE [LARGE SCALE GENOMIC DNA]</scope>
    <source>
        <strain evidence="3">Lindl</strain>
    </source>
</reference>
<feature type="chain" id="PRO_5043955885" description="Cytochrome c biogenesis FC" evidence="2">
    <location>
        <begin position="22"/>
        <end position="476"/>
    </location>
</feature>
<comment type="caution">
    <text evidence="3">The sequence shown here is derived from an EMBL/GenBank/DDBJ whole genome shotgun (WGS) entry which is preliminary data.</text>
</comment>
<proteinExistence type="predicted"/>
<dbReference type="PANTHER" id="PTHR36010">
    <property type="entry name" value="CYTOCHROME C BIOGENESIS CCMF C-TERMINAL-LIKE MITOCHONDRIAL PROTEIN-RELATED"/>
    <property type="match status" value="1"/>
</dbReference>
<dbReference type="InterPro" id="IPR044955">
    <property type="entry name" value="CCMFC"/>
</dbReference>
<organism evidence="3 4">
    <name type="scientific">Dendrobium chrysotoxum</name>
    <name type="common">Orchid</name>
    <dbReference type="NCBI Taxonomy" id="161865"/>
    <lineage>
        <taxon>Eukaryota</taxon>
        <taxon>Viridiplantae</taxon>
        <taxon>Streptophyta</taxon>
        <taxon>Embryophyta</taxon>
        <taxon>Tracheophyta</taxon>
        <taxon>Spermatophyta</taxon>
        <taxon>Magnoliopsida</taxon>
        <taxon>Liliopsida</taxon>
        <taxon>Asparagales</taxon>
        <taxon>Orchidaceae</taxon>
        <taxon>Epidendroideae</taxon>
        <taxon>Malaxideae</taxon>
        <taxon>Dendrobiinae</taxon>
        <taxon>Dendrobium</taxon>
    </lineage>
</organism>
<evidence type="ECO:0000313" key="3">
    <source>
        <dbReference type="EMBL" id="KAH0446583.1"/>
    </source>
</evidence>
<dbReference type="EMBL" id="JAGFBR010000181">
    <property type="protein sequence ID" value="KAH0446583.1"/>
    <property type="molecule type" value="Genomic_DNA"/>
</dbReference>
<protein>
    <recommendedName>
        <fullName evidence="5">Cytochrome c biogenesis FC</fullName>
    </recommendedName>
</protein>